<proteinExistence type="predicted"/>
<reference evidence="3 4" key="1">
    <citation type="journal article" date="2024" name="Nat. Commun.">
        <title>Phylogenomics reveals the evolutionary origins of lichenization in chlorophyte algae.</title>
        <authorList>
            <person name="Puginier C."/>
            <person name="Libourel C."/>
            <person name="Otte J."/>
            <person name="Skaloud P."/>
            <person name="Haon M."/>
            <person name="Grisel S."/>
            <person name="Petersen M."/>
            <person name="Berrin J.G."/>
            <person name="Delaux P.M."/>
            <person name="Dal Grande F."/>
            <person name="Keller J."/>
        </authorList>
    </citation>
    <scope>NUCLEOTIDE SEQUENCE [LARGE SCALE GENOMIC DNA]</scope>
    <source>
        <strain evidence="3 4">SAG 2036</strain>
    </source>
</reference>
<accession>A0AAW1NW29</accession>
<dbReference type="EMBL" id="JALJOQ010000110">
    <property type="protein sequence ID" value="KAK9797049.1"/>
    <property type="molecule type" value="Genomic_DNA"/>
</dbReference>
<dbReference type="PANTHER" id="PTHR35372">
    <property type="entry name" value="ATP BINDING PROTEIN-RELATED"/>
    <property type="match status" value="1"/>
</dbReference>
<gene>
    <name evidence="3" type="ORF">WJX73_007438</name>
</gene>
<evidence type="ECO:0000313" key="3">
    <source>
        <dbReference type="EMBL" id="KAK9797049.1"/>
    </source>
</evidence>
<dbReference type="GO" id="GO:0016787">
    <property type="term" value="F:hydrolase activity"/>
    <property type="evidence" value="ECO:0007669"/>
    <property type="project" value="UniProtKB-KW"/>
</dbReference>
<sequence length="376" mass="42221">MAAYKRKGRADNSFQKRARNAVKHLRKAQLRVDKLSSLRAIVEAGKALWRHKDFRDVLDSDPDTVGCAGHVIDLRTGGLRPGRPEDFISRQLGCDYGGIALPTSDVDKLMFQLFGNDMATVKYVQILLGYGLTAHTTHNLLVLGYGSGGNGKGWLLTLIRELLGPYYCAMSKDCVVKAGKASAKGAHTDYIAKLMARRMGGFDFRPTHLPIVMTNHLPRISSVTNAIRRRVRVLPFEASFKEAHEYDEANPAHRLYNRENMTWLASESSKQQFLTWLVHGAIRWYNDGRTLGALPAKLQTALDDYLGGPHTDALLSQFIQECCIQEIEAKESKRSMYAAFVAFAKGFGASVQYDEFNSTMRRLRPHFVPDKRTRLP</sequence>
<comment type="caution">
    <text evidence="3">The sequence shown here is derived from an EMBL/GenBank/DDBJ whole genome shotgun (WGS) entry which is preliminary data.</text>
</comment>
<dbReference type="AlphaFoldDB" id="A0AAW1NW29"/>
<dbReference type="InterPro" id="IPR014818">
    <property type="entry name" value="Phage/plasmid_primase_P4_C"/>
</dbReference>
<protein>
    <recommendedName>
        <fullName evidence="2">Bacteriophage/plasmid primase P4 C-terminal domain-containing protein</fullName>
    </recommendedName>
</protein>
<evidence type="ECO:0000259" key="2">
    <source>
        <dbReference type="Pfam" id="PF08706"/>
    </source>
</evidence>
<dbReference type="Proteomes" id="UP001465755">
    <property type="component" value="Unassembled WGS sequence"/>
</dbReference>
<organism evidence="3 4">
    <name type="scientific">Symbiochloris irregularis</name>
    <dbReference type="NCBI Taxonomy" id="706552"/>
    <lineage>
        <taxon>Eukaryota</taxon>
        <taxon>Viridiplantae</taxon>
        <taxon>Chlorophyta</taxon>
        <taxon>core chlorophytes</taxon>
        <taxon>Trebouxiophyceae</taxon>
        <taxon>Trebouxiales</taxon>
        <taxon>Trebouxiaceae</taxon>
        <taxon>Symbiochloris</taxon>
    </lineage>
</organism>
<dbReference type="InterPro" id="IPR051620">
    <property type="entry name" value="ORF904-like_C"/>
</dbReference>
<dbReference type="Pfam" id="PF08706">
    <property type="entry name" value="D5_N"/>
    <property type="match status" value="1"/>
</dbReference>
<feature type="domain" description="Bacteriophage/plasmid primase P4 C-terminal" evidence="2">
    <location>
        <begin position="13"/>
        <end position="100"/>
    </location>
</feature>
<name>A0AAW1NW29_9CHLO</name>
<keyword evidence="4" id="KW-1185">Reference proteome</keyword>
<keyword evidence="1" id="KW-0378">Hydrolase</keyword>
<dbReference type="PANTHER" id="PTHR35372:SF2">
    <property type="entry name" value="SF3 HELICASE DOMAIN-CONTAINING PROTEIN"/>
    <property type="match status" value="1"/>
</dbReference>
<evidence type="ECO:0000313" key="4">
    <source>
        <dbReference type="Proteomes" id="UP001465755"/>
    </source>
</evidence>
<evidence type="ECO:0000256" key="1">
    <source>
        <dbReference type="ARBA" id="ARBA00022801"/>
    </source>
</evidence>